<dbReference type="EMBL" id="JAUSSU010000003">
    <property type="protein sequence ID" value="MDQ0112387.1"/>
    <property type="molecule type" value="Genomic_DNA"/>
</dbReference>
<evidence type="ECO:0000313" key="2">
    <source>
        <dbReference type="Proteomes" id="UP001229346"/>
    </source>
</evidence>
<reference evidence="1 2" key="1">
    <citation type="submission" date="2023-07" db="EMBL/GenBank/DDBJ databases">
        <title>Sorghum-associated microbial communities from plants grown in Nebraska, USA.</title>
        <authorList>
            <person name="Schachtman D."/>
        </authorList>
    </citation>
    <scope>NUCLEOTIDE SEQUENCE [LARGE SCALE GENOMIC DNA]</scope>
    <source>
        <strain evidence="1 2">CC482</strain>
    </source>
</reference>
<keyword evidence="2" id="KW-1185">Reference proteome</keyword>
<sequence length="187" mass="21914">MSEFSESYHLFSKDQKEGVGLLNRAGIGGFVYPEENNWVTLLPEGEIFHENNKLISNNTGTLLHYIFAEDHGWLLSIFENNTMTFHYECNWDTDVENNYKEIDKNKLIELINRNREEHKRITVFEISKLLNINSMEEIFELSPAYQVAELVGLKHYEWLSHDNMVRDIDDLKESDPNFVKGLIIVSK</sequence>
<name>A0ABT9TYE5_PAEHA</name>
<dbReference type="Proteomes" id="UP001229346">
    <property type="component" value="Unassembled WGS sequence"/>
</dbReference>
<accession>A0ABT9TYE5</accession>
<dbReference type="RefSeq" id="WP_307203201.1">
    <property type="nucleotide sequence ID" value="NZ_JAUSSU010000003.1"/>
</dbReference>
<evidence type="ECO:0000313" key="1">
    <source>
        <dbReference type="EMBL" id="MDQ0112387.1"/>
    </source>
</evidence>
<protein>
    <submittedName>
        <fullName evidence="1">Uncharacterized protein</fullName>
    </submittedName>
</protein>
<proteinExistence type="predicted"/>
<organism evidence="1 2">
    <name type="scientific">Paenibacillus harenae</name>
    <dbReference type="NCBI Taxonomy" id="306543"/>
    <lineage>
        <taxon>Bacteria</taxon>
        <taxon>Bacillati</taxon>
        <taxon>Bacillota</taxon>
        <taxon>Bacilli</taxon>
        <taxon>Bacillales</taxon>
        <taxon>Paenibacillaceae</taxon>
        <taxon>Paenibacillus</taxon>
    </lineage>
</organism>
<gene>
    <name evidence="1" type="ORF">J2T15_001822</name>
</gene>
<comment type="caution">
    <text evidence="1">The sequence shown here is derived from an EMBL/GenBank/DDBJ whole genome shotgun (WGS) entry which is preliminary data.</text>
</comment>